<evidence type="ECO:0000256" key="2">
    <source>
        <dbReference type="ARBA" id="ARBA00023125"/>
    </source>
</evidence>
<keyword evidence="2" id="KW-0238">DNA-binding</keyword>
<dbReference type="Pfam" id="PF00196">
    <property type="entry name" value="GerE"/>
    <property type="match status" value="1"/>
</dbReference>
<keyword evidence="1" id="KW-0805">Transcription regulation</keyword>
<dbReference type="PANTHER" id="PTHR44688:SF16">
    <property type="entry name" value="DNA-BINDING TRANSCRIPTIONAL ACTIVATOR DEVR_DOSR"/>
    <property type="match status" value="1"/>
</dbReference>
<dbReference type="AlphaFoldDB" id="A0A2S5IVR5"/>
<dbReference type="SMART" id="SM00421">
    <property type="entry name" value="HTH_LUXR"/>
    <property type="match status" value="1"/>
</dbReference>
<accession>A0A2S5IVR5</accession>
<dbReference type="Proteomes" id="UP000239297">
    <property type="component" value="Unassembled WGS sequence"/>
</dbReference>
<dbReference type="CDD" id="cd06170">
    <property type="entry name" value="LuxR_C_like"/>
    <property type="match status" value="1"/>
</dbReference>
<dbReference type="InterPro" id="IPR016032">
    <property type="entry name" value="Sig_transdc_resp-reg_C-effctor"/>
</dbReference>
<feature type="domain" description="HTH luxR-type" evidence="4">
    <location>
        <begin position="789"/>
        <end position="854"/>
    </location>
</feature>
<dbReference type="InterPro" id="IPR036388">
    <property type="entry name" value="WH-like_DNA-bd_sf"/>
</dbReference>
<organism evidence="5 6">
    <name type="scientific">Arthrobacter pityocampae</name>
    <dbReference type="NCBI Taxonomy" id="547334"/>
    <lineage>
        <taxon>Bacteria</taxon>
        <taxon>Bacillati</taxon>
        <taxon>Actinomycetota</taxon>
        <taxon>Actinomycetes</taxon>
        <taxon>Micrococcales</taxon>
        <taxon>Micrococcaceae</taxon>
        <taxon>Arthrobacter</taxon>
    </lineage>
</organism>
<dbReference type="InterPro" id="IPR000792">
    <property type="entry name" value="Tscrpt_reg_LuxR_C"/>
</dbReference>
<evidence type="ECO:0000313" key="5">
    <source>
        <dbReference type="EMBL" id="PPB48640.1"/>
    </source>
</evidence>
<keyword evidence="3" id="KW-0804">Transcription</keyword>
<dbReference type="OrthoDB" id="134985at2"/>
<dbReference type="InterPro" id="IPR027417">
    <property type="entry name" value="P-loop_NTPase"/>
</dbReference>
<gene>
    <name evidence="5" type="ORF">C4K88_13000</name>
</gene>
<dbReference type="PROSITE" id="PS50043">
    <property type="entry name" value="HTH_LUXR_2"/>
    <property type="match status" value="1"/>
</dbReference>
<evidence type="ECO:0000313" key="6">
    <source>
        <dbReference type="Proteomes" id="UP000239297"/>
    </source>
</evidence>
<dbReference type="SUPFAM" id="SSF52540">
    <property type="entry name" value="P-loop containing nucleoside triphosphate hydrolases"/>
    <property type="match status" value="1"/>
</dbReference>
<evidence type="ECO:0000259" key="4">
    <source>
        <dbReference type="PROSITE" id="PS50043"/>
    </source>
</evidence>
<evidence type="ECO:0000256" key="3">
    <source>
        <dbReference type="ARBA" id="ARBA00023163"/>
    </source>
</evidence>
<evidence type="ECO:0000256" key="1">
    <source>
        <dbReference type="ARBA" id="ARBA00023015"/>
    </source>
</evidence>
<reference evidence="5 6" key="1">
    <citation type="journal article" date="2014" name="Int. J. Syst. Evol. Microbiol.">
        <title>Arthrobacter pityocampae sp. nov., isolated from Thaumetopoea pityocampa (Lep., Thaumetopoeidae).</title>
        <authorList>
            <person name="Ince I.A."/>
            <person name="Demirbag Z."/>
            <person name="Kati H."/>
        </authorList>
    </citation>
    <scope>NUCLEOTIDE SEQUENCE [LARGE SCALE GENOMIC DNA]</scope>
    <source>
        <strain evidence="5 6">Tp2</strain>
    </source>
</reference>
<dbReference type="Gene3D" id="3.40.50.300">
    <property type="entry name" value="P-loop containing nucleotide triphosphate hydrolases"/>
    <property type="match status" value="1"/>
</dbReference>
<dbReference type="EMBL" id="PRKW01000005">
    <property type="protein sequence ID" value="PPB48640.1"/>
    <property type="molecule type" value="Genomic_DNA"/>
</dbReference>
<proteinExistence type="predicted"/>
<protein>
    <recommendedName>
        <fullName evidence="4">HTH luxR-type domain-containing protein</fullName>
    </recommendedName>
</protein>
<dbReference type="PANTHER" id="PTHR44688">
    <property type="entry name" value="DNA-BINDING TRANSCRIPTIONAL ACTIVATOR DEVR_DOSR"/>
    <property type="match status" value="1"/>
</dbReference>
<sequence>MNSIIRAKTTVPGIGAHELDRPRLIARLDAFREAGCGAVTIGAAAGSGKTTLAVQWARKRVGSGDHVAWVSLDPSDDVPARFWGLVTEALEPSDGTPGRWTSPPPAAPAARIGWLDALLDHAGGGTVNSVLVLDNCEYLRDTGLLLEVDYAVQRAPQGFTVVFCGRQLPELPSFYRLDLDGALGRVGQEELMLRRREVARLFASACPDVDLLLDATEGWPAAVVLAQAMGDGKAPAAAVTHSTAYLDRLCGQLFPSFSEEVRSALAVMALIEPFTVDDLCTALASTDAPRVFDAAVRASGLVVPAHAPGSFRLHRLLSRWLLDGGSGATAIDRPLVHARMARRRLRQARHAEALAHAGRAGDGGLLRDVAAVSGLHLLWSNDLAALDAVLRDLGSVESVELGLLDSLLSFAMGEPGRARRKLERADQMDQQGSLDAPFSALRTALEAHLMLGRGRPEEALEHLRGVSVEALPPDVGLFVSNALSAALIATTRLNEAADAARGCVATADERDNPGARIDAHITRAALATAMEDFTPAARDAWTAIREGELQGLRYSPRLRPAHLVLAWGAYHQLDDDGARFHNAFVFRATSTPPSVAHSASKLRLMLSFPSSAKPVEVAEGLLERIRFDLAHGAQPQDVAVCSLQVAEMMLSLRRVEDLTMLKVDLRRYQGISGELQVISAWEHLLAGQLNRARQLLTPVASEYVKSQSKVGMTTALAMLARLELLENRPFKAREALERALALASARGSVRGIRFAGETVRSALERDRHHYPRFAREVDLLVNQRRRPVQEIAGPPLTPREIELVALLPTFATVDELALDLQISTNTVKTHLRGIYRKLGVGTRREAIAAADKLGLLAPTPAPLRVLRSAGAR</sequence>
<dbReference type="Gene3D" id="1.10.10.10">
    <property type="entry name" value="Winged helix-like DNA-binding domain superfamily/Winged helix DNA-binding domain"/>
    <property type="match status" value="1"/>
</dbReference>
<dbReference type="RefSeq" id="WP_104122041.1">
    <property type="nucleotide sequence ID" value="NZ_PRKW01000005.1"/>
</dbReference>
<name>A0A2S5IVR5_9MICC</name>
<dbReference type="SUPFAM" id="SSF46894">
    <property type="entry name" value="C-terminal effector domain of the bipartite response regulators"/>
    <property type="match status" value="1"/>
</dbReference>
<keyword evidence="6" id="KW-1185">Reference proteome</keyword>
<dbReference type="GO" id="GO:0006355">
    <property type="term" value="P:regulation of DNA-templated transcription"/>
    <property type="evidence" value="ECO:0007669"/>
    <property type="project" value="InterPro"/>
</dbReference>
<comment type="caution">
    <text evidence="5">The sequence shown here is derived from an EMBL/GenBank/DDBJ whole genome shotgun (WGS) entry which is preliminary data.</text>
</comment>
<dbReference type="GO" id="GO:0003677">
    <property type="term" value="F:DNA binding"/>
    <property type="evidence" value="ECO:0007669"/>
    <property type="project" value="UniProtKB-KW"/>
</dbReference>